<reference evidence="2" key="1">
    <citation type="submission" date="2014-07" db="EMBL/GenBank/DDBJ databases">
        <authorList>
            <person name="Bhagat M."/>
        </authorList>
    </citation>
    <scope>NUCLEOTIDE SEQUENCE</scope>
    <source>
        <tissue evidence="2">Leaves</tissue>
    </source>
</reference>
<keyword evidence="1" id="KW-1133">Transmembrane helix</keyword>
<proteinExistence type="evidence at transcript level"/>
<organism evidence="2">
    <name type="scientific">Cucumis sativus</name>
    <name type="common">Cucumber</name>
    <dbReference type="NCBI Taxonomy" id="3659"/>
    <lineage>
        <taxon>Eukaryota</taxon>
        <taxon>Viridiplantae</taxon>
        <taxon>Streptophyta</taxon>
        <taxon>Embryophyta</taxon>
        <taxon>Tracheophyta</taxon>
        <taxon>Spermatophyta</taxon>
        <taxon>Magnoliopsida</taxon>
        <taxon>eudicotyledons</taxon>
        <taxon>Gunneridae</taxon>
        <taxon>Pentapetalae</taxon>
        <taxon>rosids</taxon>
        <taxon>fabids</taxon>
        <taxon>Cucurbitales</taxon>
        <taxon>Cucurbitaceae</taxon>
        <taxon>Benincaseae</taxon>
        <taxon>Cucumis</taxon>
    </lineage>
</organism>
<protein>
    <submittedName>
        <fullName evidence="2">Uncharacterized protein</fullName>
    </submittedName>
</protein>
<keyword evidence="1" id="KW-0472">Membrane</keyword>
<dbReference type="AlphaFoldDB" id="A0A090KMF9"/>
<keyword evidence="1" id="KW-0812">Transmembrane</keyword>
<sequence length="89" mass="9950">MLGFVGQIKVYENTAPYYKTCLIFVDFYKGLLLFFLKSKSQFSTRRRLHGFDTEAASLTEPFPMLVDCTVSTDILGDDGPSPLDPITGC</sequence>
<name>A0A090KMF9_CUCSA</name>
<feature type="transmembrane region" description="Helical" evidence="1">
    <location>
        <begin position="17"/>
        <end position="36"/>
    </location>
</feature>
<accession>A0A090KMF9</accession>
<evidence type="ECO:0000256" key="1">
    <source>
        <dbReference type="SAM" id="Phobius"/>
    </source>
</evidence>
<reference evidence="2" key="2">
    <citation type="submission" date="2014-09" db="EMBL/GenBank/DDBJ databases">
        <title>Uncharacterized proteins from Cucumis sativus.</title>
        <authorList>
            <person name="Bharti M."/>
            <person name="Zaidi A.A."/>
            <person name="Hallan V."/>
        </authorList>
    </citation>
    <scope>NUCLEOTIDE SEQUENCE</scope>
    <source>
        <tissue evidence="2">Leaves</tissue>
    </source>
</reference>
<dbReference type="EMBL" id="LM994817">
    <property type="protein sequence ID" value="CED89885.1"/>
    <property type="molecule type" value="mRNA"/>
</dbReference>
<evidence type="ECO:0000313" key="2">
    <source>
        <dbReference type="EMBL" id="CED89885.1"/>
    </source>
</evidence>